<evidence type="ECO:0000256" key="2">
    <source>
        <dbReference type="ARBA" id="ARBA00005581"/>
    </source>
</evidence>
<evidence type="ECO:0000256" key="1">
    <source>
        <dbReference type="ARBA" id="ARBA00004613"/>
    </source>
</evidence>
<keyword evidence="3 6" id="KW-0713">Self-incompatibility</keyword>
<name>A0A835IL80_9MAGN</name>
<proteinExistence type="inferred from homology"/>
<evidence type="ECO:0000313" key="7">
    <source>
        <dbReference type="EMBL" id="KAF9619875.1"/>
    </source>
</evidence>
<evidence type="ECO:0000256" key="6">
    <source>
        <dbReference type="RuleBase" id="RU367044"/>
    </source>
</evidence>
<comment type="similarity">
    <text evidence="2 6">Belongs to the plant self-incompatibility (S1) protein family.</text>
</comment>
<sequence length="161" mass="18582">MGYIDNFNLVLALLVLATCFSFSPVLGMKYLGPNLYAGEVEVYVNNLIAPNILLYNHCKSKENDLGLQKVAYGHNQTWSFRVNFFATTLYWCNMYWFNDMSKSYVQGGFQIYKATRDYDKCDGNCVRNVKREGLCFFNPDQSDIPPKFMFAWPKKSIIGIN</sequence>
<dbReference type="EMBL" id="JADFTS010000002">
    <property type="protein sequence ID" value="KAF9619875.1"/>
    <property type="molecule type" value="Genomic_DNA"/>
</dbReference>
<reference evidence="7 8" key="1">
    <citation type="submission" date="2020-10" db="EMBL/GenBank/DDBJ databases">
        <title>The Coptis chinensis genome and diversification of protoberbering-type alkaloids.</title>
        <authorList>
            <person name="Wang B."/>
            <person name="Shu S."/>
            <person name="Song C."/>
            <person name="Liu Y."/>
        </authorList>
    </citation>
    <scope>NUCLEOTIDE SEQUENCE [LARGE SCALE GENOMIC DNA]</scope>
    <source>
        <strain evidence="7">HL-2020</strain>
        <tissue evidence="7">Leaf</tissue>
    </source>
</reference>
<feature type="chain" id="PRO_5033099410" description="S-protein homolog" evidence="6">
    <location>
        <begin position="28"/>
        <end position="161"/>
    </location>
</feature>
<dbReference type="GO" id="GO:0060320">
    <property type="term" value="P:rejection of self pollen"/>
    <property type="evidence" value="ECO:0007669"/>
    <property type="project" value="UniProtKB-KW"/>
</dbReference>
<evidence type="ECO:0000256" key="4">
    <source>
        <dbReference type="ARBA" id="ARBA00022525"/>
    </source>
</evidence>
<evidence type="ECO:0000256" key="5">
    <source>
        <dbReference type="ARBA" id="ARBA00022729"/>
    </source>
</evidence>
<dbReference type="InterPro" id="IPR010264">
    <property type="entry name" value="Self-incomp_S1"/>
</dbReference>
<evidence type="ECO:0000256" key="3">
    <source>
        <dbReference type="ARBA" id="ARBA00022471"/>
    </source>
</evidence>
<dbReference type="GO" id="GO:0005576">
    <property type="term" value="C:extracellular region"/>
    <property type="evidence" value="ECO:0007669"/>
    <property type="project" value="UniProtKB-SubCell"/>
</dbReference>
<evidence type="ECO:0000313" key="8">
    <source>
        <dbReference type="Proteomes" id="UP000631114"/>
    </source>
</evidence>
<protein>
    <recommendedName>
        <fullName evidence="6">S-protein homolog</fullName>
    </recommendedName>
</protein>
<gene>
    <name evidence="7" type="ORF">IFM89_009657</name>
</gene>
<comment type="subcellular location">
    <subcellularLocation>
        <location evidence="1 6">Secreted</location>
    </subcellularLocation>
</comment>
<feature type="signal peptide" evidence="6">
    <location>
        <begin position="1"/>
        <end position="27"/>
    </location>
</feature>
<keyword evidence="5 6" id="KW-0732">Signal</keyword>
<keyword evidence="8" id="KW-1185">Reference proteome</keyword>
<dbReference type="Pfam" id="PF05938">
    <property type="entry name" value="Self-incomp_S1"/>
    <property type="match status" value="1"/>
</dbReference>
<organism evidence="7 8">
    <name type="scientific">Coptis chinensis</name>
    <dbReference type="NCBI Taxonomy" id="261450"/>
    <lineage>
        <taxon>Eukaryota</taxon>
        <taxon>Viridiplantae</taxon>
        <taxon>Streptophyta</taxon>
        <taxon>Embryophyta</taxon>
        <taxon>Tracheophyta</taxon>
        <taxon>Spermatophyta</taxon>
        <taxon>Magnoliopsida</taxon>
        <taxon>Ranunculales</taxon>
        <taxon>Ranunculaceae</taxon>
        <taxon>Coptidoideae</taxon>
        <taxon>Coptis</taxon>
    </lineage>
</organism>
<dbReference type="AlphaFoldDB" id="A0A835IL80"/>
<dbReference type="OrthoDB" id="1841900at2759"/>
<accession>A0A835IL80</accession>
<dbReference type="Proteomes" id="UP000631114">
    <property type="component" value="Unassembled WGS sequence"/>
</dbReference>
<dbReference type="PANTHER" id="PTHR31232">
    <property type="match status" value="1"/>
</dbReference>
<comment type="caution">
    <text evidence="7">The sequence shown here is derived from an EMBL/GenBank/DDBJ whole genome shotgun (WGS) entry which is preliminary data.</text>
</comment>
<keyword evidence="4 6" id="KW-0964">Secreted</keyword>
<dbReference type="PANTHER" id="PTHR31232:SF18">
    <property type="entry name" value="S-PROTEIN HOMOLOG"/>
    <property type="match status" value="1"/>
</dbReference>